<evidence type="ECO:0000313" key="3">
    <source>
        <dbReference type="Proteomes" id="UP000017840"/>
    </source>
</evidence>
<feature type="transmembrane region" description="Helical" evidence="1">
    <location>
        <begin position="6"/>
        <end position="30"/>
    </location>
</feature>
<keyword evidence="1" id="KW-0812">Transmembrane</keyword>
<feature type="transmembrane region" description="Helical" evidence="1">
    <location>
        <begin position="101"/>
        <end position="129"/>
    </location>
</feature>
<accession>V4HJU6</accession>
<name>V4HJU6_9EURY</name>
<comment type="caution">
    <text evidence="2">The sequence shown here is derived from an EMBL/GenBank/DDBJ whole genome shotgun (WGS) entry which is preliminary data.</text>
</comment>
<keyword evidence="3" id="KW-1185">Reference proteome</keyword>
<reference evidence="2 3" key="1">
    <citation type="journal article" date="2013" name="Genome Announc.">
        <title>Draft Genome Sequence of 'Candidatus Halobonum tyrrellensis' Strain G22, Isolated from the Hypersaline Waters of Lake Tyrrell, Australia.</title>
        <authorList>
            <person name="Ugalde J.A."/>
            <person name="Narasingarao P."/>
            <person name="Kuo S."/>
            <person name="Podell S."/>
            <person name="Allen E.E."/>
        </authorList>
    </citation>
    <scope>NUCLEOTIDE SEQUENCE [LARGE SCALE GENOMIC DNA]</scope>
    <source>
        <strain evidence="2 3">G22</strain>
    </source>
</reference>
<dbReference type="STRING" id="1324957.K933_10275"/>
<organism evidence="2 3">
    <name type="scientific">Candidatus Halobonum tyrrellensis G22</name>
    <dbReference type="NCBI Taxonomy" id="1324957"/>
    <lineage>
        <taxon>Archaea</taxon>
        <taxon>Methanobacteriati</taxon>
        <taxon>Methanobacteriota</taxon>
        <taxon>Stenosarchaea group</taxon>
        <taxon>Halobacteria</taxon>
        <taxon>Halobacteriales</taxon>
        <taxon>Haloferacaceae</taxon>
        <taxon>Candidatus Halobonum</taxon>
    </lineage>
</organism>
<dbReference type="AlphaFoldDB" id="V4HJU6"/>
<proteinExistence type="predicted"/>
<keyword evidence="1" id="KW-0472">Membrane</keyword>
<dbReference type="EMBL" id="ASGZ01000033">
    <property type="protein sequence ID" value="ESP88189.1"/>
    <property type="molecule type" value="Genomic_DNA"/>
</dbReference>
<evidence type="ECO:0000256" key="1">
    <source>
        <dbReference type="SAM" id="Phobius"/>
    </source>
</evidence>
<dbReference type="OrthoDB" id="342132at2157"/>
<feature type="transmembrane region" description="Helical" evidence="1">
    <location>
        <begin position="141"/>
        <end position="162"/>
    </location>
</feature>
<gene>
    <name evidence="2" type="ORF">K933_10275</name>
</gene>
<sequence>MSLGPAATYGLFFLAASAAVVLLSLSTYVLGRRVGYERALPATLLLVGGFTAVGAVGGFGAAVARMPVLVGVAFLYVPVGVGGWVARAVTGRGWRAVCRLLLGGWMAALVVSLVSQAAGASFGTLIGWAPGLLGVDWYLGFLVYMVGVGLVTGAFTVGLLAWDDREAASVGARGV</sequence>
<protein>
    <submittedName>
        <fullName evidence="2">Uncharacterized protein</fullName>
    </submittedName>
</protein>
<feature type="transmembrane region" description="Helical" evidence="1">
    <location>
        <begin position="68"/>
        <end position="89"/>
    </location>
</feature>
<dbReference type="RefSeq" id="WP_023394638.1">
    <property type="nucleotide sequence ID" value="NZ_ASGZ01000033.1"/>
</dbReference>
<dbReference type="Proteomes" id="UP000017840">
    <property type="component" value="Unassembled WGS sequence"/>
</dbReference>
<keyword evidence="1" id="KW-1133">Transmembrane helix</keyword>
<feature type="transmembrane region" description="Helical" evidence="1">
    <location>
        <begin position="42"/>
        <end position="62"/>
    </location>
</feature>
<evidence type="ECO:0000313" key="2">
    <source>
        <dbReference type="EMBL" id="ESP88189.1"/>
    </source>
</evidence>